<name>A0A4Q0SIY8_9BRAD</name>
<protein>
    <submittedName>
        <fullName evidence="1">Uncharacterized protein</fullName>
    </submittedName>
</protein>
<organism evidence="1 2">
    <name type="scientific">Bradyrhizobium zhanjiangense</name>
    <dbReference type="NCBI Taxonomy" id="1325107"/>
    <lineage>
        <taxon>Bacteria</taxon>
        <taxon>Pseudomonadati</taxon>
        <taxon>Pseudomonadota</taxon>
        <taxon>Alphaproteobacteria</taxon>
        <taxon>Hyphomicrobiales</taxon>
        <taxon>Nitrobacteraceae</taxon>
        <taxon>Bradyrhizobium</taxon>
    </lineage>
</organism>
<reference evidence="1 2" key="1">
    <citation type="submission" date="2015-04" db="EMBL/GenBank/DDBJ databases">
        <title>Comparative genomics of rhizobia nodulating Arachis hypogaea in China.</title>
        <authorList>
            <person name="Li Y."/>
        </authorList>
    </citation>
    <scope>NUCLEOTIDE SEQUENCE [LARGE SCALE GENOMIC DNA]</scope>
    <source>
        <strain evidence="1 2">CCBAU 51787</strain>
    </source>
</reference>
<comment type="caution">
    <text evidence="1">The sequence shown here is derived from an EMBL/GenBank/DDBJ whole genome shotgun (WGS) entry which is preliminary data.</text>
</comment>
<proteinExistence type="predicted"/>
<dbReference type="Proteomes" id="UP000290565">
    <property type="component" value="Unassembled WGS sequence"/>
</dbReference>
<accession>A0A4Q0SIY8</accession>
<sequence length="69" mass="8033">MDVYSARLQRVSSEGQKLKDIMLEIQRLRRLINLAEAEVRNRPQSSRPTRRNNLRLVMDTNVATSVNSH</sequence>
<evidence type="ECO:0000313" key="2">
    <source>
        <dbReference type="Proteomes" id="UP000290565"/>
    </source>
</evidence>
<dbReference type="AlphaFoldDB" id="A0A4Q0SIY8"/>
<dbReference type="EMBL" id="LBJM01000047">
    <property type="protein sequence ID" value="RXH39613.1"/>
    <property type="molecule type" value="Genomic_DNA"/>
</dbReference>
<evidence type="ECO:0000313" key="1">
    <source>
        <dbReference type="EMBL" id="RXH39613.1"/>
    </source>
</evidence>
<gene>
    <name evidence="1" type="ORF">XH94_17085</name>
</gene>